<evidence type="ECO:0000313" key="7">
    <source>
        <dbReference type="Proteomes" id="UP000027073"/>
    </source>
</evidence>
<dbReference type="InterPro" id="IPR027417">
    <property type="entry name" value="P-loop_NTPase"/>
</dbReference>
<dbReference type="GO" id="GO:0005525">
    <property type="term" value="F:GTP binding"/>
    <property type="evidence" value="ECO:0007669"/>
    <property type="project" value="UniProtKB-KW"/>
</dbReference>
<dbReference type="InterPro" id="IPR053905">
    <property type="entry name" value="EF-G-like_DII"/>
</dbReference>
<feature type="domain" description="Tr-type G" evidence="5">
    <location>
        <begin position="44"/>
        <end position="348"/>
    </location>
</feature>
<dbReference type="NCBIfam" id="TIGR00231">
    <property type="entry name" value="small_GTP"/>
    <property type="match status" value="1"/>
</dbReference>
<dbReference type="PRINTS" id="PR00315">
    <property type="entry name" value="ELONGATNFCT"/>
</dbReference>
<dbReference type="GO" id="GO:0005759">
    <property type="term" value="C:mitochondrial matrix"/>
    <property type="evidence" value="ECO:0007669"/>
    <property type="project" value="UniProtKB-ARBA"/>
</dbReference>
<keyword evidence="4" id="KW-0342">GTP-binding</keyword>
<dbReference type="InterPro" id="IPR031157">
    <property type="entry name" value="G_TR_CS"/>
</dbReference>
<evidence type="ECO:0000256" key="2">
    <source>
        <dbReference type="ARBA" id="ARBA00022917"/>
    </source>
</evidence>
<dbReference type="InterPro" id="IPR009000">
    <property type="entry name" value="Transl_B-barrel_sf"/>
</dbReference>
<keyword evidence="3" id="KW-0496">Mitochondrion</keyword>
<dbReference type="GO" id="GO:0003924">
    <property type="term" value="F:GTPase activity"/>
    <property type="evidence" value="ECO:0007669"/>
    <property type="project" value="InterPro"/>
</dbReference>
<dbReference type="InterPro" id="IPR000795">
    <property type="entry name" value="T_Tr_GTP-bd_dom"/>
</dbReference>
<keyword evidence="2" id="KW-0648">Protein biosynthesis</keyword>
<sequence length="801" mass="87151">MHLASWVCRANYCRSLLPKSTSHVCRGYAAAANAAGLGHQQDPTKIRNLALVAHIDSGKTTLTESILLKSGYVASPGTVDTGSTTTDFLPAERERGITIQSASIPVKWKGWNFNLVDTPGHADFGMEVECASRVVDGAVVLIDSVEGVESQTKGVWRQLDRYGVPTRMIFLNKLDRPGASFRSSIQSLLAHGLHPRPTALTLPIASFNPRAYSQAEPGIEGIVDLVRWEMWKWDTEGNFDVSPLPRDPDGLATSNIFPPDHPVLNAVLPARTQLLESLSMHSEELMDTLLSSEEDSSYLSLDSPDIIPYLRAATLKNEILPVFCGSAMKHIGTDLLMDYMGELLACPLDIKHEAQVRNTPTQLLAWKVAWDKRQGWMTFVRVYSGTLKRGDTIYNATCNTKERVMKVLLLYANRTEEVDELPFGSVGVILGLKNTRTGDTLVSSTKVKSKSGTSLLVDIVPPPAVISASVIPHSFADLAPVQEALLQLERTDPSVRVDLEHREGQILVHGLGALHLEIVERRLRDEWNVQFEFGQRRVSYREGLGSKAPEGVVTKTWKPESGSAPVAVTMSLSLRPLKEDEQRDSFWNGNVVVDAAGLPLHPGDSGSKEPSTYIASGLATVLSNSPHTSLSLTGARIQIKEYEFPAGASPSLLAGASASILRGLIRDAGMGPILEPYVFLKTSVEENSLGKVIKDLTEHGGEVQDLGDGVSVEEFGGYKADGVYIPPTSLSPSASGSLGSINSPRLRRTVQGVAPLSRQLDYSQRLRALSGGYGTFEMTNAGFREVSDLRKMEILKEIGRA</sequence>
<dbReference type="GO" id="GO:0032790">
    <property type="term" value="P:ribosome disassembly"/>
    <property type="evidence" value="ECO:0007669"/>
    <property type="project" value="TreeGrafter"/>
</dbReference>
<dbReference type="SUPFAM" id="SSF50447">
    <property type="entry name" value="Translation proteins"/>
    <property type="match status" value="1"/>
</dbReference>
<reference evidence="7" key="1">
    <citation type="journal article" date="2014" name="Proc. Natl. Acad. Sci. U.S.A.">
        <title>Extensive sampling of basidiomycete genomes demonstrates inadequacy of the white-rot/brown-rot paradigm for wood decay fungi.</title>
        <authorList>
            <person name="Riley R."/>
            <person name="Salamov A.A."/>
            <person name="Brown D.W."/>
            <person name="Nagy L.G."/>
            <person name="Floudas D."/>
            <person name="Held B.W."/>
            <person name="Levasseur A."/>
            <person name="Lombard V."/>
            <person name="Morin E."/>
            <person name="Otillar R."/>
            <person name="Lindquist E.A."/>
            <person name="Sun H."/>
            <person name="LaButti K.M."/>
            <person name="Schmutz J."/>
            <person name="Jabbour D."/>
            <person name="Luo H."/>
            <person name="Baker S.E."/>
            <person name="Pisabarro A.G."/>
            <person name="Walton J.D."/>
            <person name="Blanchette R.A."/>
            <person name="Henrissat B."/>
            <person name="Martin F."/>
            <person name="Cullen D."/>
            <person name="Hibbett D.S."/>
            <person name="Grigoriev I.V."/>
        </authorList>
    </citation>
    <scope>NUCLEOTIDE SEQUENCE [LARGE SCALE GENOMIC DNA]</scope>
    <source>
        <strain evidence="7">PC15</strain>
    </source>
</reference>
<dbReference type="InterPro" id="IPR041095">
    <property type="entry name" value="EFG_II"/>
</dbReference>
<keyword evidence="1" id="KW-0547">Nucleotide-binding</keyword>
<evidence type="ECO:0000256" key="4">
    <source>
        <dbReference type="ARBA" id="ARBA00023134"/>
    </source>
</evidence>
<dbReference type="FunFam" id="3.40.50.300:FF:000514">
    <property type="entry name" value="Ribosome-releasing factor 2, mitochondrial"/>
    <property type="match status" value="1"/>
</dbReference>
<dbReference type="Gene3D" id="3.30.70.870">
    <property type="entry name" value="Elongation Factor G (Translational Gtpase), domain 3"/>
    <property type="match status" value="1"/>
</dbReference>
<dbReference type="Proteomes" id="UP000027073">
    <property type="component" value="Unassembled WGS sequence"/>
</dbReference>
<evidence type="ECO:0000256" key="3">
    <source>
        <dbReference type="ARBA" id="ARBA00023128"/>
    </source>
</evidence>
<dbReference type="GO" id="GO:0032543">
    <property type="term" value="P:mitochondrial translation"/>
    <property type="evidence" value="ECO:0007669"/>
    <property type="project" value="TreeGrafter"/>
</dbReference>
<dbReference type="Gene3D" id="3.30.70.240">
    <property type="match status" value="1"/>
</dbReference>
<proteinExistence type="predicted"/>
<dbReference type="FunCoup" id="A0A067NQU2">
    <property type="interactions" value="79"/>
</dbReference>
<dbReference type="PANTHER" id="PTHR43261:SF1">
    <property type="entry name" value="RIBOSOME-RELEASING FACTOR 2, MITOCHONDRIAL"/>
    <property type="match status" value="1"/>
</dbReference>
<dbReference type="Pfam" id="PF00009">
    <property type="entry name" value="GTP_EFTU"/>
    <property type="match status" value="1"/>
</dbReference>
<dbReference type="STRING" id="1137138.A0A067NQU2"/>
<dbReference type="AlphaFoldDB" id="A0A067NQU2"/>
<dbReference type="PROSITE" id="PS00301">
    <property type="entry name" value="G_TR_1"/>
    <property type="match status" value="1"/>
</dbReference>
<organism evidence="6 7">
    <name type="scientific">Pleurotus ostreatus (strain PC15)</name>
    <name type="common">Oyster mushroom</name>
    <dbReference type="NCBI Taxonomy" id="1137138"/>
    <lineage>
        <taxon>Eukaryota</taxon>
        <taxon>Fungi</taxon>
        <taxon>Dikarya</taxon>
        <taxon>Basidiomycota</taxon>
        <taxon>Agaricomycotina</taxon>
        <taxon>Agaricomycetes</taxon>
        <taxon>Agaricomycetidae</taxon>
        <taxon>Agaricales</taxon>
        <taxon>Pleurotineae</taxon>
        <taxon>Pleurotaceae</taxon>
        <taxon>Pleurotus</taxon>
    </lineage>
</organism>
<accession>A0A067NQU2</accession>
<dbReference type="HOGENOM" id="CLU_002794_4_1_1"/>
<dbReference type="OrthoDB" id="198619at2759"/>
<dbReference type="SUPFAM" id="SSF54980">
    <property type="entry name" value="EF-G C-terminal domain-like"/>
    <property type="match status" value="2"/>
</dbReference>
<dbReference type="InterPro" id="IPR035647">
    <property type="entry name" value="EFG_III/V"/>
</dbReference>
<dbReference type="InterPro" id="IPR005225">
    <property type="entry name" value="Small_GTP-bd"/>
</dbReference>
<dbReference type="InParanoid" id="A0A067NQU2"/>
<dbReference type="EMBL" id="KL198007">
    <property type="protein sequence ID" value="KDQ29350.1"/>
    <property type="molecule type" value="Genomic_DNA"/>
</dbReference>
<dbReference type="Gene3D" id="2.40.30.10">
    <property type="entry name" value="Translation factors"/>
    <property type="match status" value="1"/>
</dbReference>
<dbReference type="CDD" id="cd01514">
    <property type="entry name" value="Elongation_Factor_C"/>
    <property type="match status" value="1"/>
</dbReference>
<dbReference type="PANTHER" id="PTHR43261">
    <property type="entry name" value="TRANSLATION ELONGATION FACTOR G-RELATED"/>
    <property type="match status" value="1"/>
</dbReference>
<dbReference type="VEuPathDB" id="FungiDB:PLEOSDRAFT_1039022"/>
<dbReference type="PROSITE" id="PS51722">
    <property type="entry name" value="G_TR_2"/>
    <property type="match status" value="1"/>
</dbReference>
<protein>
    <recommendedName>
        <fullName evidence="5">Tr-type G domain-containing protein</fullName>
    </recommendedName>
</protein>
<dbReference type="Gene3D" id="3.40.50.300">
    <property type="entry name" value="P-loop containing nucleotide triphosphate hydrolases"/>
    <property type="match status" value="1"/>
</dbReference>
<gene>
    <name evidence="6" type="ORF">PLEOSDRAFT_1039022</name>
</gene>
<dbReference type="Pfam" id="PF14492">
    <property type="entry name" value="EFG_III"/>
    <property type="match status" value="1"/>
</dbReference>
<dbReference type="SUPFAM" id="SSF52540">
    <property type="entry name" value="P-loop containing nucleoside triphosphate hydrolases"/>
    <property type="match status" value="1"/>
</dbReference>
<name>A0A067NQU2_PLEO1</name>
<dbReference type="Pfam" id="PF22042">
    <property type="entry name" value="EF-G_D2"/>
    <property type="match status" value="1"/>
</dbReference>
<evidence type="ECO:0000313" key="6">
    <source>
        <dbReference type="EMBL" id="KDQ29350.1"/>
    </source>
</evidence>
<evidence type="ECO:0000259" key="5">
    <source>
        <dbReference type="PROSITE" id="PS51722"/>
    </source>
</evidence>
<evidence type="ECO:0000256" key="1">
    <source>
        <dbReference type="ARBA" id="ARBA00022741"/>
    </source>
</evidence>